<keyword evidence="2" id="KW-0067">ATP-binding</keyword>
<accession>A0A4Y7SCX5</accession>
<evidence type="ECO:0000313" key="4">
    <source>
        <dbReference type="EMBL" id="TEB19540.1"/>
    </source>
</evidence>
<evidence type="ECO:0000256" key="2">
    <source>
        <dbReference type="ARBA" id="ARBA00022840"/>
    </source>
</evidence>
<proteinExistence type="predicted"/>
<dbReference type="Proteomes" id="UP000298030">
    <property type="component" value="Unassembled WGS sequence"/>
</dbReference>
<dbReference type="AlphaFoldDB" id="A0A4Y7SCX5"/>
<evidence type="ECO:0000256" key="1">
    <source>
        <dbReference type="ARBA" id="ARBA00022741"/>
    </source>
</evidence>
<evidence type="ECO:0008006" key="6">
    <source>
        <dbReference type="Google" id="ProtNLM"/>
    </source>
</evidence>
<feature type="region of interest" description="Disordered" evidence="3">
    <location>
        <begin position="38"/>
        <end position="59"/>
    </location>
</feature>
<name>A0A4Y7SCX5_COPMI</name>
<dbReference type="Gene3D" id="3.30.420.40">
    <property type="match status" value="2"/>
</dbReference>
<dbReference type="Gene3D" id="3.90.640.10">
    <property type="entry name" value="Actin, Chain A, domain 4"/>
    <property type="match status" value="1"/>
</dbReference>
<dbReference type="GO" id="GO:0005829">
    <property type="term" value="C:cytosol"/>
    <property type="evidence" value="ECO:0007669"/>
    <property type="project" value="TreeGrafter"/>
</dbReference>
<evidence type="ECO:0000313" key="5">
    <source>
        <dbReference type="Proteomes" id="UP000298030"/>
    </source>
</evidence>
<organism evidence="4 5">
    <name type="scientific">Coprinellus micaceus</name>
    <name type="common">Glistening ink-cap mushroom</name>
    <name type="synonym">Coprinus micaceus</name>
    <dbReference type="NCBI Taxonomy" id="71717"/>
    <lineage>
        <taxon>Eukaryota</taxon>
        <taxon>Fungi</taxon>
        <taxon>Dikarya</taxon>
        <taxon>Basidiomycota</taxon>
        <taxon>Agaricomycotina</taxon>
        <taxon>Agaricomycetes</taxon>
        <taxon>Agaricomycetidae</taxon>
        <taxon>Agaricales</taxon>
        <taxon>Agaricineae</taxon>
        <taxon>Psathyrellaceae</taxon>
        <taxon>Coprinellus</taxon>
    </lineage>
</organism>
<feature type="compositionally biased region" description="Basic and acidic residues" evidence="3">
    <location>
        <begin position="321"/>
        <end position="332"/>
    </location>
</feature>
<feature type="region of interest" description="Disordered" evidence="3">
    <location>
        <begin position="163"/>
        <end position="193"/>
    </location>
</feature>
<protein>
    <recommendedName>
        <fullName evidence="6">Actin-like ATPase domain-containing protein</fullName>
    </recommendedName>
</protein>
<dbReference type="InterPro" id="IPR013126">
    <property type="entry name" value="Hsp_70_fam"/>
</dbReference>
<dbReference type="GO" id="GO:0140662">
    <property type="term" value="F:ATP-dependent protein folding chaperone"/>
    <property type="evidence" value="ECO:0007669"/>
    <property type="project" value="InterPro"/>
</dbReference>
<gene>
    <name evidence="4" type="ORF">FA13DRAFT_1780539</name>
</gene>
<keyword evidence="1" id="KW-0547">Nucleotide-binding</keyword>
<dbReference type="PRINTS" id="PR00301">
    <property type="entry name" value="HEATSHOCK70"/>
</dbReference>
<evidence type="ECO:0000256" key="3">
    <source>
        <dbReference type="SAM" id="MobiDB-lite"/>
    </source>
</evidence>
<reference evidence="4 5" key="1">
    <citation type="journal article" date="2019" name="Nat. Ecol. Evol.">
        <title>Megaphylogeny resolves global patterns of mushroom evolution.</title>
        <authorList>
            <person name="Varga T."/>
            <person name="Krizsan K."/>
            <person name="Foldi C."/>
            <person name="Dima B."/>
            <person name="Sanchez-Garcia M."/>
            <person name="Sanchez-Ramirez S."/>
            <person name="Szollosi G.J."/>
            <person name="Szarkandi J.G."/>
            <person name="Papp V."/>
            <person name="Albert L."/>
            <person name="Andreopoulos W."/>
            <person name="Angelini C."/>
            <person name="Antonin V."/>
            <person name="Barry K.W."/>
            <person name="Bougher N.L."/>
            <person name="Buchanan P."/>
            <person name="Buyck B."/>
            <person name="Bense V."/>
            <person name="Catcheside P."/>
            <person name="Chovatia M."/>
            <person name="Cooper J."/>
            <person name="Damon W."/>
            <person name="Desjardin D."/>
            <person name="Finy P."/>
            <person name="Geml J."/>
            <person name="Haridas S."/>
            <person name="Hughes K."/>
            <person name="Justo A."/>
            <person name="Karasinski D."/>
            <person name="Kautmanova I."/>
            <person name="Kiss B."/>
            <person name="Kocsube S."/>
            <person name="Kotiranta H."/>
            <person name="LaButti K.M."/>
            <person name="Lechner B.E."/>
            <person name="Liimatainen K."/>
            <person name="Lipzen A."/>
            <person name="Lukacs Z."/>
            <person name="Mihaltcheva S."/>
            <person name="Morgado L.N."/>
            <person name="Niskanen T."/>
            <person name="Noordeloos M.E."/>
            <person name="Ohm R.A."/>
            <person name="Ortiz-Santana B."/>
            <person name="Ovrebo C."/>
            <person name="Racz N."/>
            <person name="Riley R."/>
            <person name="Savchenko A."/>
            <person name="Shiryaev A."/>
            <person name="Soop K."/>
            <person name="Spirin V."/>
            <person name="Szebenyi C."/>
            <person name="Tomsovsky M."/>
            <person name="Tulloss R.E."/>
            <person name="Uehling J."/>
            <person name="Grigoriev I.V."/>
            <person name="Vagvolgyi C."/>
            <person name="Papp T."/>
            <person name="Martin F.M."/>
            <person name="Miettinen O."/>
            <person name="Hibbett D.S."/>
            <person name="Nagy L.G."/>
        </authorList>
    </citation>
    <scope>NUCLEOTIDE SEQUENCE [LARGE SCALE GENOMIC DNA]</scope>
    <source>
        <strain evidence="4 5">FP101781</strain>
    </source>
</reference>
<dbReference type="PANTHER" id="PTHR45639">
    <property type="entry name" value="HSC70CB, ISOFORM G-RELATED"/>
    <property type="match status" value="1"/>
</dbReference>
<dbReference type="PANTHER" id="PTHR45639:SF32">
    <property type="entry name" value="HEAT SHOCK PROTEIN PDR13"/>
    <property type="match status" value="1"/>
</dbReference>
<dbReference type="Pfam" id="PF00012">
    <property type="entry name" value="HSP70"/>
    <property type="match status" value="3"/>
</dbReference>
<dbReference type="GO" id="GO:0005524">
    <property type="term" value="F:ATP binding"/>
    <property type="evidence" value="ECO:0007669"/>
    <property type="project" value="UniProtKB-KW"/>
</dbReference>
<keyword evidence="5" id="KW-1185">Reference proteome</keyword>
<sequence length="671" mass="72213">MHRSAFVIQNTERCFLSADIVAGRGRSERASIQAPIHNQIDPKSRGRQKCPKRPLPPAPSTPIEFHSFASVVGINFGNSYASIAVLAKDGTAECIANEDGERQIASAISFHGEETYIGSSAKAQLVKNSQNTIINFRNLLGLKFSEIPAPTSPLTSAAVIQHPDRPDEPAYKARCPPTSKVGTPAPGTPASEPNTVERILSVSEISSIFLKSLLTSAEDFLGQKVEAAVITIPSWMPQAQRDAVELAAKNAGIPVIQLLEEAGAVASTTTHPTWTPEDEVKADRTQLVVDVGASPTSSRPPPSHGRQRHRRPPDQTLCNRVHQEEQGAVDRRPRSRRLCSRPARRSQTSPRDRAHEAHDLCIPGAATCSVESLKDGFDFTGSINRMRFDMVASPIYTEIANGVVDLLASAGVDAKEVDEIVYVGGTGSLPGLDERVQVSAGFGEDEVVTPFTRGIVQGGGIGDPTTILARGAATQAALIVSLPAKGTTEDKELHDAILGAEAEQVRKVQATTRTLGVLFPISEEAAAENQQWKDLGGVFVPIVQKETALPTRRTIQLTVSLPESGEKRVALEIWEVKEGIRIEKIKSEAPADEDDEDYEEEEEEIKHRVISKEVLLGAVQLLPKVVDGAKTVVRVQVIVGIEGNVDVEVSEVVPEGKEGAVERVHVPGIEA</sequence>
<dbReference type="InterPro" id="IPR043129">
    <property type="entry name" value="ATPase_NBD"/>
</dbReference>
<feature type="region of interest" description="Disordered" evidence="3">
    <location>
        <begin position="290"/>
        <end position="355"/>
    </location>
</feature>
<dbReference type="SUPFAM" id="SSF53067">
    <property type="entry name" value="Actin-like ATPase domain"/>
    <property type="match status" value="2"/>
</dbReference>
<comment type="caution">
    <text evidence="4">The sequence shown here is derived from an EMBL/GenBank/DDBJ whole genome shotgun (WGS) entry which is preliminary data.</text>
</comment>
<feature type="compositionally biased region" description="Basic residues" evidence="3">
    <location>
        <begin position="333"/>
        <end position="344"/>
    </location>
</feature>
<dbReference type="EMBL" id="QPFP01000186">
    <property type="protein sequence ID" value="TEB19540.1"/>
    <property type="molecule type" value="Genomic_DNA"/>
</dbReference>
<dbReference type="STRING" id="71717.A0A4Y7SCX5"/>
<dbReference type="OrthoDB" id="29851at2759"/>
<dbReference type="GO" id="GO:0005634">
    <property type="term" value="C:nucleus"/>
    <property type="evidence" value="ECO:0007669"/>
    <property type="project" value="TreeGrafter"/>
</dbReference>